<proteinExistence type="predicted"/>
<dbReference type="STRING" id="1797291.A2V47_06545"/>
<reference evidence="1 2" key="1">
    <citation type="journal article" date="2016" name="Nat. Commun.">
        <title>Thousands of microbial genomes shed light on interconnected biogeochemical processes in an aquifer system.</title>
        <authorList>
            <person name="Anantharaman K."/>
            <person name="Brown C.T."/>
            <person name="Hug L.A."/>
            <person name="Sharon I."/>
            <person name="Castelle C.J."/>
            <person name="Probst A.J."/>
            <person name="Thomas B.C."/>
            <person name="Singh A."/>
            <person name="Wilkins M.J."/>
            <person name="Karaoz U."/>
            <person name="Brodie E.L."/>
            <person name="Williams K.H."/>
            <person name="Hubbard S.S."/>
            <person name="Banfield J.F."/>
        </authorList>
    </citation>
    <scope>NUCLEOTIDE SEQUENCE [LARGE SCALE GENOMIC DNA]</scope>
</reference>
<comment type="caution">
    <text evidence="1">The sequence shown here is derived from an EMBL/GenBank/DDBJ whole genome shotgun (WGS) entry which is preliminary data.</text>
</comment>
<protein>
    <submittedName>
        <fullName evidence="1">Uncharacterized protein</fullName>
    </submittedName>
</protein>
<dbReference type="EMBL" id="MEYH01000105">
    <property type="protein sequence ID" value="OGD13634.1"/>
    <property type="molecule type" value="Genomic_DNA"/>
</dbReference>
<gene>
    <name evidence="1" type="ORF">A2V47_06545</name>
</gene>
<dbReference type="AlphaFoldDB" id="A0A1F5A743"/>
<accession>A0A1F5A743</accession>
<organism evidence="1 2">
    <name type="scientific">Candidatus Sediminicultor quintus</name>
    <dbReference type="NCBI Taxonomy" id="1797291"/>
    <lineage>
        <taxon>Bacteria</taxon>
        <taxon>Pseudomonadati</taxon>
        <taxon>Atribacterota</taxon>
        <taxon>Candidatus Phoenicimicrobiia</taxon>
        <taxon>Candidatus Pheonicimicrobiales</taxon>
        <taxon>Candidatus Phoenicimicrobiaceae</taxon>
        <taxon>Candidatus Sediminicultor</taxon>
    </lineage>
</organism>
<sequence>MKHESLVALKTFRDFKTGLENRNERKIKTTNSLSRTKKEQKILETLVDDQELSQEIQKDILRFSQQDLAVKKSQEKILKIRDKLTKIVNKNKQVLEWRKKLQKGSWEKDHSSPQKTNRVFKHSKFKELKIDF</sequence>
<evidence type="ECO:0000313" key="1">
    <source>
        <dbReference type="EMBL" id="OGD13634.1"/>
    </source>
</evidence>
<evidence type="ECO:0000313" key="2">
    <source>
        <dbReference type="Proteomes" id="UP000177701"/>
    </source>
</evidence>
<dbReference type="Proteomes" id="UP000177701">
    <property type="component" value="Unassembled WGS sequence"/>
</dbReference>
<name>A0A1F5A743_9BACT</name>